<dbReference type="AlphaFoldDB" id="A0A976QVF9"/>
<dbReference type="InterPro" id="IPR025257">
    <property type="entry name" value="MINDY-3/4_CD"/>
</dbReference>
<dbReference type="GO" id="GO:0006508">
    <property type="term" value="P:proteolysis"/>
    <property type="evidence" value="ECO:0007669"/>
    <property type="project" value="UniProtKB-KW"/>
</dbReference>
<dbReference type="Proteomes" id="UP000244811">
    <property type="component" value="Chromosome 4"/>
</dbReference>
<dbReference type="PANTHER" id="PTHR12473">
    <property type="entry name" value="UBIQUITIN CARBOXYL-TERMINAL HYDROLASE MINDY-4-RELATED"/>
    <property type="match status" value="1"/>
</dbReference>
<accession>A0A976QVF9</accession>
<evidence type="ECO:0000256" key="1">
    <source>
        <dbReference type="ARBA" id="ARBA00011074"/>
    </source>
</evidence>
<dbReference type="InterPro" id="IPR039785">
    <property type="entry name" value="MINY3/4"/>
</dbReference>
<feature type="compositionally biased region" description="Low complexity" evidence="2">
    <location>
        <begin position="97"/>
        <end position="112"/>
    </location>
</feature>
<comment type="similarity">
    <text evidence="1">Belongs to the MINDY deubiquitinase family. FAM188 subfamily.</text>
</comment>
<organism evidence="4 5">
    <name type="scientific">Theileria orientalis</name>
    <dbReference type="NCBI Taxonomy" id="68886"/>
    <lineage>
        <taxon>Eukaryota</taxon>
        <taxon>Sar</taxon>
        <taxon>Alveolata</taxon>
        <taxon>Apicomplexa</taxon>
        <taxon>Aconoidasida</taxon>
        <taxon>Piroplasmida</taxon>
        <taxon>Theileriidae</taxon>
        <taxon>Theileria</taxon>
    </lineage>
</organism>
<dbReference type="GO" id="GO:1990380">
    <property type="term" value="F:K48-linked deubiquitinase activity"/>
    <property type="evidence" value="ECO:0007669"/>
    <property type="project" value="InterPro"/>
</dbReference>
<protein>
    <recommendedName>
        <fullName evidence="3">Deubiquitinating enzyme MINDY-3/4 conserved domain-containing protein</fullName>
    </recommendedName>
</protein>
<feature type="region of interest" description="Disordered" evidence="2">
    <location>
        <begin position="1"/>
        <end position="21"/>
    </location>
</feature>
<evidence type="ECO:0000259" key="3">
    <source>
        <dbReference type="SMART" id="SM01174"/>
    </source>
</evidence>
<dbReference type="EMBL" id="CP056072">
    <property type="protein sequence ID" value="UKK02956.2"/>
    <property type="molecule type" value="Genomic_DNA"/>
</dbReference>
<gene>
    <name evidence="4" type="ORF">MACK_003057</name>
</gene>
<sequence>MGDYHPSNNTDSQDSYSHNSSFENDLNEAIQLSLQDYRNDSCSYSQNTGSTYVNFNTNGTYFISDVISKGPNDLFNPNHILENLLFFFKSRSNITNGSESSSSRGPNPQSGSVNTEQTQVSSYDNISKGHLNDILNTLFGKDQYRSVEKYEIESWCQHGFVNHTDGILFWGLLQSRSGPCGVLAAIQSYMIRSLIFNYSFYGELSFLLQNTSAEEVLTALNDMYFNYISMKMPEFPRDYLYTIPLIEALCNILYNVAPNSVYNVILYDKLKDNYDPIDSLLESSYTYRTFDNINSVANYFVNNLDKLTGQLGVISLVLSVICTRTLDKVKDDMDDPTQPLIGAYGHCSQELVNLLLHGRAVSNVFNGDKVIEDNSSVSMTLKGIGSQNTLGFLTDLEAMRLYKVGSFYKNPLVPIWVVSSSNHYTVLFGLDGSACSLSQSDMIEQNLTEAWSKIDTQDNKYIEVNSLGTLLDMLGIRNLLRDAMNSIEIVSGLVLWSNMLAWYSSVVTERTQTESGVSNILTLFHYDGKEKKTPLHKVTVENDNVFVPDPFNGIDANIVGTVDDSFKNIGKIVWTRWPRTHVKCSVVPTD</sequence>
<evidence type="ECO:0000256" key="2">
    <source>
        <dbReference type="SAM" id="MobiDB-lite"/>
    </source>
</evidence>
<dbReference type="GO" id="GO:0071108">
    <property type="term" value="P:protein K48-linked deubiquitination"/>
    <property type="evidence" value="ECO:0007669"/>
    <property type="project" value="InterPro"/>
</dbReference>
<feature type="region of interest" description="Disordered" evidence="2">
    <location>
        <begin position="97"/>
        <end position="119"/>
    </location>
</feature>
<dbReference type="GO" id="GO:0004843">
    <property type="term" value="F:cysteine-type deubiquitinase activity"/>
    <property type="evidence" value="ECO:0007669"/>
    <property type="project" value="UniProtKB-EC"/>
</dbReference>
<dbReference type="PANTHER" id="PTHR12473:SF8">
    <property type="entry name" value="UBIQUITIN CARBOXYL-TERMINAL HYDROLASE MINDY-4-RELATED"/>
    <property type="match status" value="1"/>
</dbReference>
<dbReference type="Pfam" id="PF13898">
    <property type="entry name" value="MINDY-3_4_CD"/>
    <property type="match status" value="1"/>
</dbReference>
<proteinExistence type="inferred from homology"/>
<name>A0A976QVF9_THEOR</name>
<reference evidence="4" key="1">
    <citation type="submission" date="2022-07" db="EMBL/GenBank/DDBJ databases">
        <title>Evaluation of T. orientalis genome assembly methods using nanopore sequencing and analysis of variation between genomes.</title>
        <authorList>
            <person name="Yam J."/>
            <person name="Micallef M.L."/>
            <person name="Liu M."/>
            <person name="Djordjevic S.P."/>
            <person name="Bogema D.R."/>
            <person name="Jenkins C."/>
        </authorList>
    </citation>
    <scope>NUCLEOTIDE SEQUENCE</scope>
    <source>
        <strain evidence="4">Goon Nure</strain>
    </source>
</reference>
<dbReference type="SMART" id="SM01174">
    <property type="entry name" value="DUF4205"/>
    <property type="match status" value="1"/>
</dbReference>
<feature type="domain" description="Deubiquitinating enzyme MINDY-3/4 conserved" evidence="3">
    <location>
        <begin position="135"/>
        <end position="498"/>
    </location>
</feature>
<evidence type="ECO:0000313" key="4">
    <source>
        <dbReference type="EMBL" id="UKK02956.2"/>
    </source>
</evidence>
<evidence type="ECO:0000313" key="5">
    <source>
        <dbReference type="Proteomes" id="UP000244811"/>
    </source>
</evidence>